<feature type="domain" description="Histidine kinase" evidence="14">
    <location>
        <begin position="374"/>
        <end position="586"/>
    </location>
</feature>
<dbReference type="PROSITE" id="PS50885">
    <property type="entry name" value="HAMP"/>
    <property type="match status" value="1"/>
</dbReference>
<sequence>MLHKLKSIRWKIISLYLMLLIITLVFSGYLLQDSLKNYFSHWLDRQLVGEMKLLVGIIKPLVKAENRPVLDKMINKYGKQLETRITIVDDSGKVLADSREDPTEMDNHLYRPEIQEALRRRGIGKEIRHSATLDIDMRYVALPIESNKQVLGIIRFAISLDKLNRFYYGIWKVLLQTGVIAFIISIILSFKFSSQITNPIGEMTSAVQRIANGFLDQKLVIRTEDEIGRLAQMFNHMVKKLKNKMQQISSEKSKVEAIVTSIGDGIIATNEHGEIILINLTIEELFAVKEEEMLGKSVIQMTRSYKLDELINKALIKGESLTEEIELLLPEERIFRVRLALIEREEQAAGVVVSLRDITDIKQLEQMRKDFVSNVSHELKTPLTSIKGYVETLMESELESGTYNSFLKVINDEAERLEHLINDILDLSKIESSDSLLKENVDMVEVVNGIIPVVEPKAQRKNIILNLDVPAKLPIIKGNKDQLSRLMINLVDNAIKYTPSGGKVEVRSYSEDNNIVIEVEDNGIGIPQEDISRIFERFYRVNKARSRKLGGTGLGLSIVKHIVEQHQGIIEVESELEKGTKFIVRL</sequence>
<dbReference type="OrthoDB" id="112712at2"/>
<dbReference type="InterPro" id="IPR003660">
    <property type="entry name" value="HAMP_dom"/>
</dbReference>
<keyword evidence="10" id="KW-0902">Two-component regulatory system</keyword>
<evidence type="ECO:0000259" key="14">
    <source>
        <dbReference type="PROSITE" id="PS50109"/>
    </source>
</evidence>
<dbReference type="HOGENOM" id="CLU_000445_89_6_9"/>
<evidence type="ECO:0000259" key="15">
    <source>
        <dbReference type="PROSITE" id="PS50112"/>
    </source>
</evidence>
<evidence type="ECO:0000256" key="11">
    <source>
        <dbReference type="ARBA" id="ARBA00023136"/>
    </source>
</evidence>
<dbReference type="SUPFAM" id="SSF55874">
    <property type="entry name" value="ATPase domain of HSP90 chaperone/DNA topoisomerase II/histidine kinase"/>
    <property type="match status" value="1"/>
</dbReference>
<dbReference type="SMART" id="SM00388">
    <property type="entry name" value="HisKA"/>
    <property type="match status" value="1"/>
</dbReference>
<keyword evidence="8" id="KW-0418">Kinase</keyword>
<dbReference type="Pfam" id="PF02518">
    <property type="entry name" value="HATPase_c"/>
    <property type="match status" value="1"/>
</dbReference>
<dbReference type="InterPro" id="IPR003594">
    <property type="entry name" value="HATPase_dom"/>
</dbReference>
<protein>
    <recommendedName>
        <fullName evidence="3">histidine kinase</fullName>
        <ecNumber evidence="3">2.7.13.3</ecNumber>
    </recommendedName>
</protein>
<feature type="domain" description="HAMP" evidence="16">
    <location>
        <begin position="194"/>
        <end position="246"/>
    </location>
</feature>
<dbReference type="SMART" id="SM00091">
    <property type="entry name" value="PAS"/>
    <property type="match status" value="1"/>
</dbReference>
<dbReference type="SMART" id="SM00387">
    <property type="entry name" value="HATPase_c"/>
    <property type="match status" value="1"/>
</dbReference>
<dbReference type="EMBL" id="CP003359">
    <property type="protein sequence ID" value="AGB40792.1"/>
    <property type="molecule type" value="Genomic_DNA"/>
</dbReference>
<gene>
    <name evidence="17" type="ordered locus">Halha_0821</name>
</gene>
<evidence type="ECO:0000256" key="4">
    <source>
        <dbReference type="ARBA" id="ARBA00022475"/>
    </source>
</evidence>
<dbReference type="FunFam" id="1.10.287.130:FF:000008">
    <property type="entry name" value="Two-component sensor histidine kinase"/>
    <property type="match status" value="1"/>
</dbReference>
<dbReference type="GO" id="GO:0005886">
    <property type="term" value="C:plasma membrane"/>
    <property type="evidence" value="ECO:0007669"/>
    <property type="project" value="UniProtKB-SubCell"/>
</dbReference>
<evidence type="ECO:0000313" key="17">
    <source>
        <dbReference type="EMBL" id="AGB40792.1"/>
    </source>
</evidence>
<reference evidence="18" key="1">
    <citation type="submission" date="2012-02" db="EMBL/GenBank/DDBJ databases">
        <title>The complete genome of Halobacteroides halobius DSM 5150.</title>
        <authorList>
            <person name="Lucas S."/>
            <person name="Copeland A."/>
            <person name="Lapidus A."/>
            <person name="Glavina del Rio T."/>
            <person name="Dalin E."/>
            <person name="Tice H."/>
            <person name="Bruce D."/>
            <person name="Goodwin L."/>
            <person name="Pitluck S."/>
            <person name="Peters L."/>
            <person name="Mikhailova N."/>
            <person name="Gu W."/>
            <person name="Kyrpides N."/>
            <person name="Mavromatis K."/>
            <person name="Ivanova N."/>
            <person name="Brettin T."/>
            <person name="Detter J.C."/>
            <person name="Han C."/>
            <person name="Larimer F."/>
            <person name="Land M."/>
            <person name="Hauser L."/>
            <person name="Markowitz V."/>
            <person name="Cheng J.-F."/>
            <person name="Hugenholtz P."/>
            <person name="Woyke T."/>
            <person name="Wu D."/>
            <person name="Tindall B."/>
            <person name="Pomrenke H."/>
            <person name="Brambilla E."/>
            <person name="Klenk H.-P."/>
            <person name="Eisen J.A."/>
        </authorList>
    </citation>
    <scope>NUCLEOTIDE SEQUENCE [LARGE SCALE GENOMIC DNA]</scope>
    <source>
        <strain evidence="18">ATCC 35273 / DSM 5150 / MD-1</strain>
    </source>
</reference>
<dbReference type="InterPro" id="IPR050351">
    <property type="entry name" value="BphY/WalK/GraS-like"/>
</dbReference>
<keyword evidence="5" id="KW-0597">Phosphoprotein</keyword>
<dbReference type="SUPFAM" id="SSF47384">
    <property type="entry name" value="Homodimeric domain of signal transducing histidine kinase"/>
    <property type="match status" value="1"/>
</dbReference>
<dbReference type="PROSITE" id="PS50112">
    <property type="entry name" value="PAS"/>
    <property type="match status" value="1"/>
</dbReference>
<dbReference type="Pfam" id="PF00989">
    <property type="entry name" value="PAS"/>
    <property type="match status" value="1"/>
</dbReference>
<evidence type="ECO:0000256" key="5">
    <source>
        <dbReference type="ARBA" id="ARBA00022553"/>
    </source>
</evidence>
<dbReference type="PROSITE" id="PS50109">
    <property type="entry name" value="HIS_KIN"/>
    <property type="match status" value="1"/>
</dbReference>
<comment type="subcellular location">
    <subcellularLocation>
        <location evidence="2">Cell membrane</location>
    </subcellularLocation>
</comment>
<keyword evidence="13" id="KW-0812">Transmembrane</keyword>
<dbReference type="InterPro" id="IPR005467">
    <property type="entry name" value="His_kinase_dom"/>
</dbReference>
<dbReference type="PANTHER" id="PTHR45453:SF1">
    <property type="entry name" value="PHOSPHATE REGULON SENSOR PROTEIN PHOR"/>
    <property type="match status" value="1"/>
</dbReference>
<keyword evidence="6" id="KW-0808">Transferase</keyword>
<keyword evidence="7" id="KW-0547">Nucleotide-binding</keyword>
<evidence type="ECO:0000256" key="7">
    <source>
        <dbReference type="ARBA" id="ARBA00022741"/>
    </source>
</evidence>
<dbReference type="CDD" id="cd00075">
    <property type="entry name" value="HATPase"/>
    <property type="match status" value="1"/>
</dbReference>
<feature type="domain" description="PAS" evidence="15">
    <location>
        <begin position="251"/>
        <end position="299"/>
    </location>
</feature>
<dbReference type="GO" id="GO:0016036">
    <property type="term" value="P:cellular response to phosphate starvation"/>
    <property type="evidence" value="ECO:0007669"/>
    <property type="project" value="TreeGrafter"/>
</dbReference>
<dbReference type="NCBIfam" id="NF046044">
    <property type="entry name" value="PnpS"/>
    <property type="match status" value="1"/>
</dbReference>
<dbReference type="AlphaFoldDB" id="L0K6C6"/>
<evidence type="ECO:0000256" key="1">
    <source>
        <dbReference type="ARBA" id="ARBA00000085"/>
    </source>
</evidence>
<dbReference type="CDD" id="cd00130">
    <property type="entry name" value="PAS"/>
    <property type="match status" value="1"/>
</dbReference>
<dbReference type="Gene3D" id="3.30.450.20">
    <property type="entry name" value="PAS domain"/>
    <property type="match status" value="2"/>
</dbReference>
<keyword evidence="18" id="KW-1185">Reference proteome</keyword>
<evidence type="ECO:0000256" key="13">
    <source>
        <dbReference type="SAM" id="Phobius"/>
    </source>
</evidence>
<evidence type="ECO:0000256" key="6">
    <source>
        <dbReference type="ARBA" id="ARBA00022679"/>
    </source>
</evidence>
<comment type="catalytic activity">
    <reaction evidence="1">
        <text>ATP + protein L-histidine = ADP + protein N-phospho-L-histidine.</text>
        <dbReference type="EC" id="2.7.13.3"/>
    </reaction>
</comment>
<name>L0K6C6_HALHC</name>
<feature type="transmembrane region" description="Helical" evidence="13">
    <location>
        <begin position="12"/>
        <end position="31"/>
    </location>
</feature>
<dbReference type="InterPro" id="IPR035965">
    <property type="entry name" value="PAS-like_dom_sf"/>
</dbReference>
<feature type="coiled-coil region" evidence="12">
    <location>
        <begin position="231"/>
        <end position="258"/>
    </location>
</feature>
<dbReference type="InterPro" id="IPR004358">
    <property type="entry name" value="Sig_transdc_His_kin-like_C"/>
</dbReference>
<dbReference type="GO" id="GO:0000155">
    <property type="term" value="F:phosphorelay sensor kinase activity"/>
    <property type="evidence" value="ECO:0007669"/>
    <property type="project" value="InterPro"/>
</dbReference>
<keyword evidence="13" id="KW-1133">Transmembrane helix</keyword>
<evidence type="ECO:0000256" key="10">
    <source>
        <dbReference type="ARBA" id="ARBA00023012"/>
    </source>
</evidence>
<evidence type="ECO:0000313" key="18">
    <source>
        <dbReference type="Proteomes" id="UP000010880"/>
    </source>
</evidence>
<dbReference type="PRINTS" id="PR00344">
    <property type="entry name" value="BCTRLSENSOR"/>
</dbReference>
<proteinExistence type="predicted"/>
<dbReference type="GO" id="GO:0006355">
    <property type="term" value="P:regulation of DNA-templated transcription"/>
    <property type="evidence" value="ECO:0007669"/>
    <property type="project" value="InterPro"/>
</dbReference>
<dbReference type="STRING" id="748449.Halha_0821"/>
<dbReference type="InterPro" id="IPR000014">
    <property type="entry name" value="PAS"/>
</dbReference>
<dbReference type="CDD" id="cd06225">
    <property type="entry name" value="HAMP"/>
    <property type="match status" value="1"/>
</dbReference>
<evidence type="ECO:0000256" key="2">
    <source>
        <dbReference type="ARBA" id="ARBA00004236"/>
    </source>
</evidence>
<evidence type="ECO:0000256" key="3">
    <source>
        <dbReference type="ARBA" id="ARBA00012438"/>
    </source>
</evidence>
<dbReference type="CDD" id="cd00082">
    <property type="entry name" value="HisKA"/>
    <property type="match status" value="1"/>
</dbReference>
<dbReference type="Gene3D" id="6.10.340.10">
    <property type="match status" value="1"/>
</dbReference>
<dbReference type="SUPFAM" id="SSF158472">
    <property type="entry name" value="HAMP domain-like"/>
    <property type="match status" value="1"/>
</dbReference>
<dbReference type="PANTHER" id="PTHR45453">
    <property type="entry name" value="PHOSPHATE REGULON SENSOR PROTEIN PHOR"/>
    <property type="match status" value="1"/>
</dbReference>
<dbReference type="InterPro" id="IPR036097">
    <property type="entry name" value="HisK_dim/P_sf"/>
</dbReference>
<dbReference type="RefSeq" id="WP_015326517.1">
    <property type="nucleotide sequence ID" value="NC_019978.1"/>
</dbReference>
<dbReference type="FunFam" id="3.30.565.10:FF:000023">
    <property type="entry name" value="PAS domain-containing sensor histidine kinase"/>
    <property type="match status" value="1"/>
</dbReference>
<dbReference type="SUPFAM" id="SSF55785">
    <property type="entry name" value="PYP-like sensor domain (PAS domain)"/>
    <property type="match status" value="1"/>
</dbReference>
<dbReference type="KEGG" id="hhl:Halha_0821"/>
<evidence type="ECO:0000256" key="9">
    <source>
        <dbReference type="ARBA" id="ARBA00022840"/>
    </source>
</evidence>
<dbReference type="PATRIC" id="fig|748449.3.peg.781"/>
<dbReference type="Pfam" id="PF00672">
    <property type="entry name" value="HAMP"/>
    <property type="match status" value="1"/>
</dbReference>
<dbReference type="Pfam" id="PF00512">
    <property type="entry name" value="HisKA"/>
    <property type="match status" value="1"/>
</dbReference>
<dbReference type="InterPro" id="IPR003661">
    <property type="entry name" value="HisK_dim/P_dom"/>
</dbReference>
<dbReference type="InterPro" id="IPR036890">
    <property type="entry name" value="HATPase_C_sf"/>
</dbReference>
<dbReference type="eggNOG" id="COG5002">
    <property type="taxonomic scope" value="Bacteria"/>
</dbReference>
<dbReference type="InterPro" id="IPR013767">
    <property type="entry name" value="PAS_fold"/>
</dbReference>
<keyword evidence="9" id="KW-0067">ATP-binding</keyword>
<dbReference type="Proteomes" id="UP000010880">
    <property type="component" value="Chromosome"/>
</dbReference>
<evidence type="ECO:0000256" key="12">
    <source>
        <dbReference type="SAM" id="Coils"/>
    </source>
</evidence>
<keyword evidence="4" id="KW-1003">Cell membrane</keyword>
<dbReference type="GO" id="GO:0004721">
    <property type="term" value="F:phosphoprotein phosphatase activity"/>
    <property type="evidence" value="ECO:0007669"/>
    <property type="project" value="TreeGrafter"/>
</dbReference>
<evidence type="ECO:0000259" key="16">
    <source>
        <dbReference type="PROSITE" id="PS50885"/>
    </source>
</evidence>
<dbReference type="Gene3D" id="1.10.287.130">
    <property type="match status" value="1"/>
</dbReference>
<organism evidence="17 18">
    <name type="scientific">Halobacteroides halobius (strain ATCC 35273 / DSM 5150 / MD-1)</name>
    <dbReference type="NCBI Taxonomy" id="748449"/>
    <lineage>
        <taxon>Bacteria</taxon>
        <taxon>Bacillati</taxon>
        <taxon>Bacillota</taxon>
        <taxon>Clostridia</taxon>
        <taxon>Halanaerobiales</taxon>
        <taxon>Halobacteroidaceae</taxon>
        <taxon>Halobacteroides</taxon>
    </lineage>
</organism>
<dbReference type="EC" id="2.7.13.3" evidence="3"/>
<dbReference type="GO" id="GO:0005524">
    <property type="term" value="F:ATP binding"/>
    <property type="evidence" value="ECO:0007669"/>
    <property type="project" value="UniProtKB-KW"/>
</dbReference>
<evidence type="ECO:0000256" key="8">
    <source>
        <dbReference type="ARBA" id="ARBA00022777"/>
    </source>
</evidence>
<dbReference type="Gene3D" id="3.30.565.10">
    <property type="entry name" value="Histidine kinase-like ATPase, C-terminal domain"/>
    <property type="match status" value="1"/>
</dbReference>
<dbReference type="SMART" id="SM00304">
    <property type="entry name" value="HAMP"/>
    <property type="match status" value="1"/>
</dbReference>
<dbReference type="NCBIfam" id="TIGR00229">
    <property type="entry name" value="sensory_box"/>
    <property type="match status" value="1"/>
</dbReference>
<accession>L0K6C6</accession>
<keyword evidence="11 13" id="KW-0472">Membrane</keyword>
<keyword evidence="12" id="KW-0175">Coiled coil</keyword>